<dbReference type="PANTHER" id="PTHR38098">
    <property type="entry name" value="LPS-ASSEMBLY LIPOPROTEIN LPTE"/>
    <property type="match status" value="1"/>
</dbReference>
<gene>
    <name evidence="6" type="primary">lptE</name>
    <name evidence="7" type="ORF">N475_09870</name>
</gene>
<name>A0A166YH80_9GAMM</name>
<comment type="subunit">
    <text evidence="6">Component of the lipopolysaccharide transport and assembly complex. Interacts with LptD.</text>
</comment>
<keyword evidence="3" id="KW-0564">Palmitate</keyword>
<dbReference type="PATRIC" id="fig|1365250.3.peg.1049"/>
<keyword evidence="1" id="KW-0732">Signal</keyword>
<evidence type="ECO:0000256" key="1">
    <source>
        <dbReference type="ARBA" id="ARBA00022729"/>
    </source>
</evidence>
<reference evidence="7 8" key="1">
    <citation type="submission" date="2013-07" db="EMBL/GenBank/DDBJ databases">
        <title>Comparative Genomic and Metabolomic Analysis of Twelve Strains of Pseudoalteromonas luteoviolacea.</title>
        <authorList>
            <person name="Vynne N.G."/>
            <person name="Mansson M."/>
            <person name="Gram L."/>
        </authorList>
    </citation>
    <scope>NUCLEOTIDE SEQUENCE [LARGE SCALE GENOMIC DNA]</scope>
    <source>
        <strain evidence="7 8">DSM 6061</strain>
    </source>
</reference>
<proteinExistence type="inferred from homology"/>
<evidence type="ECO:0000256" key="2">
    <source>
        <dbReference type="ARBA" id="ARBA00023136"/>
    </source>
</evidence>
<dbReference type="Gene3D" id="3.30.160.150">
    <property type="entry name" value="Lipoprotein like domain"/>
    <property type="match status" value="1"/>
</dbReference>
<evidence type="ECO:0000256" key="5">
    <source>
        <dbReference type="ARBA" id="ARBA00023288"/>
    </source>
</evidence>
<evidence type="ECO:0000313" key="8">
    <source>
        <dbReference type="Proteomes" id="UP000076643"/>
    </source>
</evidence>
<dbReference type="AlphaFoldDB" id="A0A166YH80"/>
<keyword evidence="8" id="KW-1185">Reference proteome</keyword>
<dbReference type="PANTHER" id="PTHR38098:SF1">
    <property type="entry name" value="LPS-ASSEMBLY LIPOPROTEIN LPTE"/>
    <property type="match status" value="1"/>
</dbReference>
<dbReference type="STRING" id="43657.S4054249_05660"/>
<dbReference type="InterPro" id="IPR007485">
    <property type="entry name" value="LPS_assembly_LptE"/>
</dbReference>
<organism evidence="7 8">
    <name type="scientific">Pseudoalteromonas luteoviolacea DSM 6061</name>
    <dbReference type="NCBI Taxonomy" id="1365250"/>
    <lineage>
        <taxon>Bacteria</taxon>
        <taxon>Pseudomonadati</taxon>
        <taxon>Pseudomonadota</taxon>
        <taxon>Gammaproteobacteria</taxon>
        <taxon>Alteromonadales</taxon>
        <taxon>Pseudoalteromonadaceae</taxon>
        <taxon>Pseudoalteromonas</taxon>
    </lineage>
</organism>
<comment type="function">
    <text evidence="6">Together with LptD, is involved in the assembly of lipopolysaccharide (LPS) at the surface of the outer membrane. Required for the proper assembly of LptD. Binds LPS and may serve as the LPS recognition site at the outer membrane.</text>
</comment>
<evidence type="ECO:0000256" key="3">
    <source>
        <dbReference type="ARBA" id="ARBA00023139"/>
    </source>
</evidence>
<keyword evidence="2 6" id="KW-0472">Membrane</keyword>
<evidence type="ECO:0000313" key="7">
    <source>
        <dbReference type="EMBL" id="KZN42628.1"/>
    </source>
</evidence>
<evidence type="ECO:0000256" key="6">
    <source>
        <dbReference type="HAMAP-Rule" id="MF_01186"/>
    </source>
</evidence>
<dbReference type="Proteomes" id="UP000076643">
    <property type="component" value="Unassembled WGS sequence"/>
</dbReference>
<accession>A0A166YH80</accession>
<protein>
    <recommendedName>
        <fullName evidence="6">LPS-assembly lipoprotein LptE</fullName>
    </recommendedName>
</protein>
<comment type="caution">
    <text evidence="7">The sequence shown here is derived from an EMBL/GenBank/DDBJ whole genome shotgun (WGS) entry which is preliminary data.</text>
</comment>
<keyword evidence="4 6" id="KW-0998">Cell outer membrane</keyword>
<dbReference type="GO" id="GO:0043165">
    <property type="term" value="P:Gram-negative-bacterium-type cell outer membrane assembly"/>
    <property type="evidence" value="ECO:0007669"/>
    <property type="project" value="UniProtKB-UniRule"/>
</dbReference>
<dbReference type="EMBL" id="AUYB01000082">
    <property type="protein sequence ID" value="KZN42628.1"/>
    <property type="molecule type" value="Genomic_DNA"/>
</dbReference>
<dbReference type="GO" id="GO:0001530">
    <property type="term" value="F:lipopolysaccharide binding"/>
    <property type="evidence" value="ECO:0007669"/>
    <property type="project" value="TreeGrafter"/>
</dbReference>
<dbReference type="GO" id="GO:0015920">
    <property type="term" value="P:lipopolysaccharide transport"/>
    <property type="evidence" value="ECO:0007669"/>
    <property type="project" value="TreeGrafter"/>
</dbReference>
<dbReference type="GO" id="GO:1990351">
    <property type="term" value="C:transporter complex"/>
    <property type="evidence" value="ECO:0007669"/>
    <property type="project" value="TreeGrafter"/>
</dbReference>
<sequence length="187" mass="21144">MVASTPRGILAASLRGLSAIRMLGNLRNGLAMLLVCFFITGCGFHLKQASYLPEDLRALQLTGDDQKSALFEQLKYELQRSQVKVNEADGLAHSGAAPELHLYKDSLSRQTLSLFSNGQVAQYELAYVVSYRLTRPNQEPYEQSFELYRNYQDDPNNSLAKSKELEIILTEMRKLATKRIIRELSQL</sequence>
<dbReference type="Pfam" id="PF04390">
    <property type="entry name" value="LptE"/>
    <property type="match status" value="1"/>
</dbReference>
<evidence type="ECO:0000256" key="4">
    <source>
        <dbReference type="ARBA" id="ARBA00023237"/>
    </source>
</evidence>
<keyword evidence="5" id="KW-0449">Lipoprotein</keyword>
<comment type="similarity">
    <text evidence="6">Belongs to the LptE lipoprotein family.</text>
</comment>
<dbReference type="HAMAP" id="MF_01186">
    <property type="entry name" value="LPS_assembly_LptE"/>
    <property type="match status" value="1"/>
</dbReference>
<dbReference type="GO" id="GO:0009279">
    <property type="term" value="C:cell outer membrane"/>
    <property type="evidence" value="ECO:0007669"/>
    <property type="project" value="UniProtKB-UniRule"/>
</dbReference>